<evidence type="ECO:0000313" key="5">
    <source>
        <dbReference type="EMBL" id="KAK3246258.1"/>
    </source>
</evidence>
<keyword evidence="6" id="KW-1185">Reference proteome</keyword>
<evidence type="ECO:0000256" key="1">
    <source>
        <dbReference type="ARBA" id="ARBA00022618"/>
    </source>
</evidence>
<dbReference type="GO" id="GO:0031145">
    <property type="term" value="P:anaphase-promoting complex-dependent catabolic process"/>
    <property type="evidence" value="ECO:0007669"/>
    <property type="project" value="TreeGrafter"/>
</dbReference>
<dbReference type="PANTHER" id="PTHR12830:SF9">
    <property type="entry name" value="ANAPHASE-PROMOTING COMPLEX SUBUNIT 5"/>
    <property type="match status" value="1"/>
</dbReference>
<dbReference type="Proteomes" id="UP001190700">
    <property type="component" value="Unassembled WGS sequence"/>
</dbReference>
<dbReference type="InterPro" id="IPR037679">
    <property type="entry name" value="Apc5"/>
</dbReference>
<dbReference type="EMBL" id="LGRX02030017">
    <property type="protein sequence ID" value="KAK3246258.1"/>
    <property type="molecule type" value="Genomic_DNA"/>
</dbReference>
<name>A0AAE0C1X7_9CHLO</name>
<keyword evidence="2" id="KW-0498">Mitosis</keyword>
<comment type="caution">
    <text evidence="5">The sequence shown here is derived from an EMBL/GenBank/DDBJ whole genome shotgun (WGS) entry which is preliminary data.</text>
</comment>
<organism evidence="5 6">
    <name type="scientific">Cymbomonas tetramitiformis</name>
    <dbReference type="NCBI Taxonomy" id="36881"/>
    <lineage>
        <taxon>Eukaryota</taxon>
        <taxon>Viridiplantae</taxon>
        <taxon>Chlorophyta</taxon>
        <taxon>Pyramimonadophyceae</taxon>
        <taxon>Pyramimonadales</taxon>
        <taxon>Pyramimonadaceae</taxon>
        <taxon>Cymbomonas</taxon>
    </lineage>
</organism>
<gene>
    <name evidence="5" type="ORF">CYMTET_44203</name>
</gene>
<reference evidence="5 6" key="1">
    <citation type="journal article" date="2015" name="Genome Biol. Evol.">
        <title>Comparative Genomics of a Bacterivorous Green Alga Reveals Evolutionary Causalities and Consequences of Phago-Mixotrophic Mode of Nutrition.</title>
        <authorList>
            <person name="Burns J.A."/>
            <person name="Paasch A."/>
            <person name="Narechania A."/>
            <person name="Kim E."/>
        </authorList>
    </citation>
    <scope>NUCLEOTIDE SEQUENCE [LARGE SCALE GENOMIC DNA]</scope>
    <source>
        <strain evidence="5 6">PLY_AMNH</strain>
    </source>
</reference>
<protein>
    <submittedName>
        <fullName evidence="5">Uncharacterized protein</fullName>
    </submittedName>
</protein>
<dbReference type="GO" id="GO:0051301">
    <property type="term" value="P:cell division"/>
    <property type="evidence" value="ECO:0007669"/>
    <property type="project" value="UniProtKB-KW"/>
</dbReference>
<dbReference type="GO" id="GO:0045842">
    <property type="term" value="P:positive regulation of mitotic metaphase/anaphase transition"/>
    <property type="evidence" value="ECO:0007669"/>
    <property type="project" value="TreeGrafter"/>
</dbReference>
<keyword evidence="1" id="KW-0132">Cell division</keyword>
<evidence type="ECO:0000256" key="2">
    <source>
        <dbReference type="ARBA" id="ARBA00022776"/>
    </source>
</evidence>
<evidence type="ECO:0000256" key="4">
    <source>
        <dbReference type="ARBA" id="ARBA00023306"/>
    </source>
</evidence>
<evidence type="ECO:0000256" key="3">
    <source>
        <dbReference type="ARBA" id="ARBA00022786"/>
    </source>
</evidence>
<keyword evidence="3" id="KW-0833">Ubl conjugation pathway</keyword>
<dbReference type="GO" id="GO:0070979">
    <property type="term" value="P:protein K11-linked ubiquitination"/>
    <property type="evidence" value="ECO:0007669"/>
    <property type="project" value="TreeGrafter"/>
</dbReference>
<dbReference type="GO" id="GO:0005680">
    <property type="term" value="C:anaphase-promoting complex"/>
    <property type="evidence" value="ECO:0007669"/>
    <property type="project" value="InterPro"/>
</dbReference>
<accession>A0AAE0C1X7</accession>
<proteinExistence type="predicted"/>
<sequence length="228" mass="24044">MAPWLRIVPGVKAHCNVDVEARVEAGEAWVETLLACGQLEEAAAVTAELAAICHHKGLQLPWVKVLLLLARVHQAAGSVVCALPYALSCRNLCKELHLELLAAAATCTLAELCLALGKACCHVASLLAMLRASLPLVLGQGSMHLQVRTQLAIANCVLSSASPEELVADPDAALAPLAAAAEGAVKLGALRMQAEAYHLQAVVYNSLGRLEERDLAASHFQRCDHIAC</sequence>
<dbReference type="AlphaFoldDB" id="A0AAE0C1X7"/>
<dbReference type="PANTHER" id="PTHR12830">
    <property type="entry name" value="ANAPHASE-PROMOTING COMPLEX SUBUNIT 5"/>
    <property type="match status" value="1"/>
</dbReference>
<evidence type="ECO:0000313" key="6">
    <source>
        <dbReference type="Proteomes" id="UP001190700"/>
    </source>
</evidence>
<keyword evidence="4" id="KW-0131">Cell cycle</keyword>